<comment type="subcellular location">
    <subcellularLocation>
        <location evidence="1">Nucleus</location>
    </subcellularLocation>
</comment>
<keyword evidence="3 4" id="KW-0647">Proteasome</keyword>
<dbReference type="GO" id="GO:0005737">
    <property type="term" value="C:cytoplasm"/>
    <property type="evidence" value="ECO:0007669"/>
    <property type="project" value="TreeGrafter"/>
</dbReference>
<name>A0A196S5R5_BLAHN</name>
<evidence type="ECO:0000256" key="2">
    <source>
        <dbReference type="ARBA" id="ARBA00022490"/>
    </source>
</evidence>
<proteinExistence type="predicted"/>
<reference evidence="4 5" key="1">
    <citation type="submission" date="2016-05" db="EMBL/GenBank/DDBJ databases">
        <title>Nuclear genome of Blastocystis sp. subtype 1 NandII.</title>
        <authorList>
            <person name="Gentekaki E."/>
            <person name="Curtis B."/>
            <person name="Stairs C."/>
            <person name="Eme L."/>
            <person name="Herman E."/>
            <person name="Klimes V."/>
            <person name="Arias M.C."/>
            <person name="Elias M."/>
            <person name="Hilliou F."/>
            <person name="Klute M."/>
            <person name="Malik S.-B."/>
            <person name="Pightling A."/>
            <person name="Rachubinski R."/>
            <person name="Salas D."/>
            <person name="Schlacht A."/>
            <person name="Suga H."/>
            <person name="Archibald J."/>
            <person name="Ball S.G."/>
            <person name="Clark G."/>
            <person name="Dacks J."/>
            <person name="Van Der Giezen M."/>
            <person name="Tsaousis A."/>
            <person name="Roger A."/>
        </authorList>
    </citation>
    <scope>NUCLEOTIDE SEQUENCE [LARGE SCALE GENOMIC DNA]</scope>
    <source>
        <strain evidence="5">ATCC 50177 / NandII</strain>
    </source>
</reference>
<dbReference type="GO" id="GO:0051603">
    <property type="term" value="P:proteolysis involved in protein catabolic process"/>
    <property type="evidence" value="ECO:0007669"/>
    <property type="project" value="InterPro"/>
</dbReference>
<comment type="caution">
    <text evidence="4">The sequence shown here is derived from an EMBL/GenBank/DDBJ whole genome shotgun (WGS) entry which is preliminary data.</text>
</comment>
<protein>
    <submittedName>
        <fullName evidence="4">Proteasome subunit</fullName>
    </submittedName>
</protein>
<dbReference type="STRING" id="478820.A0A196S5R5"/>
<keyword evidence="5" id="KW-1185">Reference proteome</keyword>
<gene>
    <name evidence="4" type="ORF">AV274_5880</name>
</gene>
<dbReference type="EMBL" id="LXWW01000544">
    <property type="protein sequence ID" value="OAO12413.1"/>
    <property type="molecule type" value="Genomic_DNA"/>
</dbReference>
<dbReference type="GO" id="GO:0005839">
    <property type="term" value="C:proteasome core complex"/>
    <property type="evidence" value="ECO:0007669"/>
    <property type="project" value="InterPro"/>
</dbReference>
<dbReference type="PANTHER" id="PTHR32194:SF2">
    <property type="entry name" value="PROTEASOME SUBUNIT BETA TYPE-1"/>
    <property type="match status" value="1"/>
</dbReference>
<dbReference type="PROSITE" id="PS51476">
    <property type="entry name" value="PROTEASOME_BETA_2"/>
    <property type="match status" value="1"/>
</dbReference>
<dbReference type="Proteomes" id="UP000078348">
    <property type="component" value="Unassembled WGS sequence"/>
</dbReference>
<evidence type="ECO:0000313" key="5">
    <source>
        <dbReference type="Proteomes" id="UP000078348"/>
    </source>
</evidence>
<dbReference type="AlphaFoldDB" id="A0A196S5R5"/>
<dbReference type="InterPro" id="IPR023333">
    <property type="entry name" value="Proteasome_suB-type"/>
</dbReference>
<dbReference type="SUPFAM" id="SSF56235">
    <property type="entry name" value="N-terminal nucleophile aminohydrolases (Ntn hydrolases)"/>
    <property type="match status" value="1"/>
</dbReference>
<keyword evidence="2" id="KW-0963">Cytoplasm</keyword>
<evidence type="ECO:0000313" key="4">
    <source>
        <dbReference type="EMBL" id="OAO12413.1"/>
    </source>
</evidence>
<organism evidence="4 5">
    <name type="scientific">Blastocystis sp. subtype 1 (strain ATCC 50177 / NandII)</name>
    <dbReference type="NCBI Taxonomy" id="478820"/>
    <lineage>
        <taxon>Eukaryota</taxon>
        <taxon>Sar</taxon>
        <taxon>Stramenopiles</taxon>
        <taxon>Bigyra</taxon>
        <taxon>Opalozoa</taxon>
        <taxon>Opalinata</taxon>
        <taxon>Blastocystidae</taxon>
        <taxon>Blastocystis</taxon>
    </lineage>
</organism>
<dbReference type="InterPro" id="IPR029055">
    <property type="entry name" value="Ntn_hydrolases_N"/>
</dbReference>
<evidence type="ECO:0000256" key="3">
    <source>
        <dbReference type="ARBA" id="ARBA00022942"/>
    </source>
</evidence>
<dbReference type="OrthoDB" id="268428at2759"/>
<evidence type="ECO:0000256" key="1">
    <source>
        <dbReference type="ARBA" id="ARBA00004123"/>
    </source>
</evidence>
<dbReference type="InterPro" id="IPR001353">
    <property type="entry name" value="Proteasome_sua/b"/>
</dbReference>
<dbReference type="Pfam" id="PF00227">
    <property type="entry name" value="Proteasome"/>
    <property type="match status" value="1"/>
</dbReference>
<dbReference type="GO" id="GO:0005634">
    <property type="term" value="C:nucleus"/>
    <property type="evidence" value="ECO:0007669"/>
    <property type="project" value="UniProtKB-SubCell"/>
</dbReference>
<sequence>MDIIFGFVGKDFALVSCSSSVQPSIVALTQTEDKILEVSPTKIIGCSGENGDRKQLGDYLLGNFNLYKFRHERETDMDATAHSFRNSVAYFLRRQPYQVNMVFGGVDGDVPSIYFIDYLGTLQKMNYASHGYGSYILLSLFDRLWKKDMTKEEALELCRKCQDEIMNRFPMNEHHYVTKIVSKDGIEVTKC</sequence>
<accession>A0A196S5R5</accession>
<dbReference type="Gene3D" id="3.60.20.10">
    <property type="entry name" value="Glutamine Phosphoribosylpyrophosphate, subunit 1, domain 1"/>
    <property type="match status" value="1"/>
</dbReference>
<dbReference type="PANTHER" id="PTHR32194">
    <property type="entry name" value="METALLOPROTEASE TLDD"/>
    <property type="match status" value="1"/>
</dbReference>